<dbReference type="PANTHER" id="PTHR46077">
    <property type="entry name" value="E3 UBIQUITIN-PROTEIN LIGASE TOPORS"/>
    <property type="match status" value="1"/>
</dbReference>
<dbReference type="SUPFAM" id="SSF57850">
    <property type="entry name" value="RING/U-box"/>
    <property type="match status" value="1"/>
</dbReference>
<feature type="compositionally biased region" description="Basic residues" evidence="16">
    <location>
        <begin position="475"/>
        <end position="495"/>
    </location>
</feature>
<evidence type="ECO:0000313" key="18">
    <source>
        <dbReference type="EMBL" id="KAK6180077.1"/>
    </source>
</evidence>
<evidence type="ECO:0000256" key="5">
    <source>
        <dbReference type="ARBA" id="ARBA00022771"/>
    </source>
</evidence>
<evidence type="ECO:0000259" key="17">
    <source>
        <dbReference type="PROSITE" id="PS50089"/>
    </source>
</evidence>
<dbReference type="Proteomes" id="UP001347796">
    <property type="component" value="Unassembled WGS sequence"/>
</dbReference>
<feature type="compositionally biased region" description="Polar residues" evidence="16">
    <location>
        <begin position="998"/>
        <end position="1020"/>
    </location>
</feature>
<feature type="compositionally biased region" description="Basic residues" evidence="16">
    <location>
        <begin position="658"/>
        <end position="685"/>
    </location>
</feature>
<feature type="domain" description="RING-type" evidence="17">
    <location>
        <begin position="61"/>
        <end position="100"/>
    </location>
</feature>
<organism evidence="18 19">
    <name type="scientific">Patella caerulea</name>
    <name type="common">Rayed Mediterranean limpet</name>
    <dbReference type="NCBI Taxonomy" id="87958"/>
    <lineage>
        <taxon>Eukaryota</taxon>
        <taxon>Metazoa</taxon>
        <taxon>Spiralia</taxon>
        <taxon>Lophotrochozoa</taxon>
        <taxon>Mollusca</taxon>
        <taxon>Gastropoda</taxon>
        <taxon>Patellogastropoda</taxon>
        <taxon>Patelloidea</taxon>
        <taxon>Patellidae</taxon>
        <taxon>Patella</taxon>
    </lineage>
</organism>
<keyword evidence="4" id="KW-0479">Metal-binding</keyword>
<reference evidence="18 19" key="1">
    <citation type="submission" date="2024-01" db="EMBL/GenBank/DDBJ databases">
        <title>The genome of the rayed Mediterranean limpet Patella caerulea (Linnaeus, 1758).</title>
        <authorList>
            <person name="Anh-Thu Weber A."/>
            <person name="Halstead-Nussloch G."/>
        </authorList>
    </citation>
    <scope>NUCLEOTIDE SEQUENCE [LARGE SCALE GENOMIC DNA]</scope>
    <source>
        <strain evidence="18">AATW-2023a</strain>
        <tissue evidence="18">Whole specimen</tissue>
    </source>
</reference>
<feature type="region of interest" description="Disordered" evidence="16">
    <location>
        <begin position="1"/>
        <end position="56"/>
    </location>
</feature>
<evidence type="ECO:0000256" key="16">
    <source>
        <dbReference type="SAM" id="MobiDB-lite"/>
    </source>
</evidence>
<gene>
    <name evidence="18" type="ORF">SNE40_012291</name>
</gene>
<evidence type="ECO:0000256" key="4">
    <source>
        <dbReference type="ARBA" id="ARBA00022723"/>
    </source>
</evidence>
<evidence type="ECO:0000256" key="8">
    <source>
        <dbReference type="ARBA" id="ARBA00023015"/>
    </source>
</evidence>
<dbReference type="CDD" id="cd16574">
    <property type="entry name" value="RING-HC_Topors"/>
    <property type="match status" value="1"/>
</dbReference>
<keyword evidence="3" id="KW-0808">Transferase</keyword>
<dbReference type="PANTHER" id="PTHR46077:SF1">
    <property type="entry name" value="TOP1 BINDING ARGININE_SERINE RICH PROTEIN, E3 UBIQUITIN LIGASE"/>
    <property type="match status" value="1"/>
</dbReference>
<evidence type="ECO:0000256" key="9">
    <source>
        <dbReference type="ARBA" id="ARBA00023163"/>
    </source>
</evidence>
<feature type="compositionally biased region" description="Acidic residues" evidence="16">
    <location>
        <begin position="1472"/>
        <end position="1495"/>
    </location>
</feature>
<feature type="region of interest" description="Disordered" evidence="16">
    <location>
        <begin position="1285"/>
        <end position="1309"/>
    </location>
</feature>
<dbReference type="GO" id="GO:0000209">
    <property type="term" value="P:protein polyubiquitination"/>
    <property type="evidence" value="ECO:0007669"/>
    <property type="project" value="TreeGrafter"/>
</dbReference>
<comment type="catalytic activity">
    <reaction evidence="1">
        <text>S-ubiquitinyl-[E2 ubiquitin-conjugating enzyme]-L-cysteine + [acceptor protein]-L-lysine = [E2 ubiquitin-conjugating enzyme]-L-cysteine + N(6)-ubiquitinyl-[acceptor protein]-L-lysine.</text>
        <dbReference type="EC" id="2.3.2.27"/>
    </reaction>
</comment>
<evidence type="ECO:0000256" key="3">
    <source>
        <dbReference type="ARBA" id="ARBA00022679"/>
    </source>
</evidence>
<comment type="caution">
    <text evidence="18">The sequence shown here is derived from an EMBL/GenBank/DDBJ whole genome shotgun (WGS) entry which is preliminary data.</text>
</comment>
<dbReference type="PROSITE" id="PS00518">
    <property type="entry name" value="ZF_RING_1"/>
    <property type="match status" value="1"/>
</dbReference>
<evidence type="ECO:0000256" key="14">
    <source>
        <dbReference type="ARBA" id="ARBA00079184"/>
    </source>
</evidence>
<feature type="compositionally biased region" description="Polar residues" evidence="16">
    <location>
        <begin position="930"/>
        <end position="949"/>
    </location>
</feature>
<dbReference type="GO" id="GO:0008270">
    <property type="term" value="F:zinc ion binding"/>
    <property type="evidence" value="ECO:0007669"/>
    <property type="project" value="UniProtKB-KW"/>
</dbReference>
<feature type="region of interest" description="Disordered" evidence="16">
    <location>
        <begin position="1461"/>
        <end position="1495"/>
    </location>
</feature>
<evidence type="ECO:0000256" key="2">
    <source>
        <dbReference type="ARBA" id="ARBA00012483"/>
    </source>
</evidence>
<keyword evidence="5 15" id="KW-0863">Zinc-finger</keyword>
<evidence type="ECO:0000256" key="12">
    <source>
        <dbReference type="ARBA" id="ARBA00076940"/>
    </source>
</evidence>
<keyword evidence="6" id="KW-0833">Ubl conjugation pathway</keyword>
<evidence type="ECO:0000256" key="11">
    <source>
        <dbReference type="ARBA" id="ARBA00076856"/>
    </source>
</evidence>
<dbReference type="PROSITE" id="PS50089">
    <property type="entry name" value="ZF_RING_2"/>
    <property type="match status" value="1"/>
</dbReference>
<dbReference type="EC" id="2.3.2.27" evidence="2"/>
<keyword evidence="9" id="KW-0804">Transcription</keyword>
<evidence type="ECO:0000313" key="19">
    <source>
        <dbReference type="Proteomes" id="UP001347796"/>
    </source>
</evidence>
<dbReference type="GO" id="GO:0061630">
    <property type="term" value="F:ubiquitin protein ligase activity"/>
    <property type="evidence" value="ECO:0007669"/>
    <property type="project" value="UniProtKB-EC"/>
</dbReference>
<evidence type="ECO:0000256" key="7">
    <source>
        <dbReference type="ARBA" id="ARBA00022833"/>
    </source>
</evidence>
<protein>
    <recommendedName>
        <fullName evidence="10">E3 ubiquitin-protein ligase Topors</fullName>
        <ecNumber evidence="2">2.3.2.27</ecNumber>
    </recommendedName>
    <alternativeName>
        <fullName evidence="11">RING-type E3 ubiquitin transferase Topors</fullName>
    </alternativeName>
    <alternativeName>
        <fullName evidence="13">SUMO1-protein E3 ligase Topors</fullName>
    </alternativeName>
    <alternativeName>
        <fullName evidence="12">Topoisomerase I-binding RING finger protein</fullName>
    </alternativeName>
    <alternativeName>
        <fullName evidence="14">Topoisomerase I-binding arginine/serine-rich protein</fullName>
    </alternativeName>
</protein>
<dbReference type="Pfam" id="PF00097">
    <property type="entry name" value="zf-C3HC4"/>
    <property type="match status" value="1"/>
</dbReference>
<feature type="region of interest" description="Disordered" evidence="16">
    <location>
        <begin position="805"/>
        <end position="826"/>
    </location>
</feature>
<keyword evidence="7" id="KW-0862">Zinc</keyword>
<name>A0AAN8JLH2_PATCE</name>
<dbReference type="Pfam" id="PF26084">
    <property type="entry name" value="PWI_Topors"/>
    <property type="match status" value="1"/>
</dbReference>
<dbReference type="InterPro" id="IPR017907">
    <property type="entry name" value="Znf_RING_CS"/>
</dbReference>
<feature type="compositionally biased region" description="Basic residues" evidence="16">
    <location>
        <begin position="813"/>
        <end position="825"/>
    </location>
</feature>
<dbReference type="InterPro" id="IPR013083">
    <property type="entry name" value="Znf_RING/FYVE/PHD"/>
</dbReference>
<feature type="region of interest" description="Disordered" evidence="16">
    <location>
        <begin position="702"/>
        <end position="723"/>
    </location>
</feature>
<feature type="compositionally biased region" description="Low complexity" evidence="16">
    <location>
        <begin position="706"/>
        <end position="723"/>
    </location>
</feature>
<evidence type="ECO:0000256" key="10">
    <source>
        <dbReference type="ARBA" id="ARBA00071236"/>
    </source>
</evidence>
<proteinExistence type="predicted"/>
<evidence type="ECO:0000256" key="13">
    <source>
        <dbReference type="ARBA" id="ARBA00079040"/>
    </source>
</evidence>
<dbReference type="Gene3D" id="3.30.40.10">
    <property type="entry name" value="Zinc/RING finger domain, C3HC4 (zinc finger)"/>
    <property type="match status" value="1"/>
</dbReference>
<keyword evidence="19" id="KW-1185">Reference proteome</keyword>
<feature type="region of interest" description="Disordered" evidence="16">
    <location>
        <begin position="930"/>
        <end position="1024"/>
    </location>
</feature>
<keyword evidence="8" id="KW-0805">Transcription regulation</keyword>
<evidence type="ECO:0000256" key="15">
    <source>
        <dbReference type="PROSITE-ProRule" id="PRU00175"/>
    </source>
</evidence>
<dbReference type="FunFam" id="3.30.40.10:FF:000136">
    <property type="entry name" value="E3 ubiquitin-protein ligase Topors"/>
    <property type="match status" value="1"/>
</dbReference>
<feature type="compositionally biased region" description="Low complexity" evidence="16">
    <location>
        <begin position="500"/>
        <end position="509"/>
    </location>
</feature>
<feature type="compositionally biased region" description="Basic and acidic residues" evidence="16">
    <location>
        <begin position="1296"/>
        <end position="1309"/>
    </location>
</feature>
<dbReference type="SMART" id="SM00184">
    <property type="entry name" value="RING"/>
    <property type="match status" value="1"/>
</dbReference>
<dbReference type="InterPro" id="IPR018957">
    <property type="entry name" value="Znf_C3HC4_RING-type"/>
</dbReference>
<dbReference type="InterPro" id="IPR058746">
    <property type="entry name" value="Znf_RING-type_Topors"/>
</dbReference>
<feature type="compositionally biased region" description="Basic residues" evidence="16">
    <location>
        <begin position="9"/>
        <end position="21"/>
    </location>
</feature>
<evidence type="ECO:0000256" key="1">
    <source>
        <dbReference type="ARBA" id="ARBA00000900"/>
    </source>
</evidence>
<feature type="compositionally biased region" description="Polar residues" evidence="16">
    <location>
        <begin position="457"/>
        <end position="473"/>
    </location>
</feature>
<dbReference type="InterPro" id="IPR001841">
    <property type="entry name" value="Znf_RING"/>
</dbReference>
<feature type="compositionally biased region" description="Basic residues" evidence="16">
    <location>
        <begin position="542"/>
        <end position="552"/>
    </location>
</feature>
<sequence>MADSSTITRSKKKKSSHKSKKKTETPTKELSPPLPPPPETGNEPPKADTPTRSTNSPDPNCAICLGKLENKSFTDSCFHMFCFVCLLEWSKVKNECPLCKQSFKSIIHNVRSYEDYDQYHLSMYRSNHSPEHPYSRSFRYRTTLTEDRVLNLRSRVIGNPVTDPETVLQLQAIGASPHILRTTDFNTRQDWNRRRQASTSDFRRRIYTNGMRLSGVRGTNGRVRDISPAFFTANPALTHRLVPWLNRELNALLFNQESHVQFVLELIMGLIKRFEINSEDFYQHISPFIGRHTRHFVHEFQMFAMSPYCMTIHDKKAIYQQQTESVSSDTDTVNSISDEDSDVQIVSTEAAPSAPSREFLNLPDISAEVQVRSSNFSFWGGPSYLSTSSWHSPTPGPSWQFEQIPPPQSVRNFIPALGRSVGLTETEIDSSSDSASSAGSAIVFVAYDKPWEERSPISLSTDSETESEVLSANKTSKKRESKSKKQKSKKSHRTKDKSSEATSVAATDTSADKQTETPAETLGDASERPSEEPSTSLGKSDVHRKKSKHKSKSYRDSHYSKRINILFHRRSTSPEISDSGRRKETISYSSELVNSPRPSSSSKRKHHDHKSANLGDDGEAHHNISTSASRSRSPENTRKHKKKSRKESRSPSVEIISVHHKDKSKKKHKKHKHKHKSSHKHHKKTVSSTVVVAESTDIIEKMTPETSSQNSSTCTTTSSEASLSTRSFTDALSGICDTLTPVEIATSIAKKTTGIEGNLVSTANDVLDLTSVNPDELDDDILDVVSKIDGTDSIEATNLSLPSLEEPNGAMSFKKHPSGHKRSYTRRISETNTSLSLPLPDVMMHGDPLFSHGAGSVLYSNVLESFQCAFSGYNPHAWYRQPPHYTSALSNNKPLNLGLRPSSTTQSNPLNLANTPLDCDSVPLDLTQVQQADSTKPNNMDLTLSSSGNEETDTEIASPVLDVVSFDKEDNRPRSSTAGKRGSSSDDAVINVIDLSPTEIQSSDSEQMVHSSHDTINSSKPEADNVIELDVSKKSNDYDDSDAETDIYRLDNSQSDIDVDSVNILSDQQISDEDPEIRSSASILNSNSNNLQSSPEVHISENKDDILLANCPVLKKNGVKKLVRDTDTDQLELNMKQITNNYNHFNDNLSTNNTVNNITFPPIHSKPTVNSNSKPSSTSAFKDCNLALPIYLDYPSVTSSLHHVKKPNENGFIDSSLNLKPFSKQLQDSSVYSNGVSNSCDLKIHVSKEAQKLDSVTPSKLPKCTSNSSSDMKLFSNDLQIGESKPVSSELQSGDYKSKLQSRDYKPELQTKQCESINTSFKSASNAFYSSDLNASNFKSHNELQFSNHKSLKSELHSNVKKSTSEFKSYNGDEPSTSQLQTNSNEFNLSVLTNASESTSYEPDILTNTANNFKNSYNTQFCDVSKSLIHATEHSNSNSVTPSNDTPASKFPLFWKKKATSLVDSSWREDVSAEESTESESESNIDDSDEIDPVD</sequence>
<evidence type="ECO:0000256" key="6">
    <source>
        <dbReference type="ARBA" id="ARBA00022786"/>
    </source>
</evidence>
<dbReference type="EMBL" id="JAZGQO010000008">
    <property type="protein sequence ID" value="KAK6180077.1"/>
    <property type="molecule type" value="Genomic_DNA"/>
</dbReference>
<feature type="region of interest" description="Disordered" evidence="16">
    <location>
        <begin position="456"/>
        <end position="689"/>
    </location>
</feature>
<accession>A0AAN8JLH2</accession>
<dbReference type="InterPro" id="IPR058745">
    <property type="entry name" value="PWI_Topors"/>
</dbReference>
<dbReference type="GO" id="GO:0006513">
    <property type="term" value="P:protein monoubiquitination"/>
    <property type="evidence" value="ECO:0007669"/>
    <property type="project" value="TreeGrafter"/>
</dbReference>